<keyword evidence="10" id="KW-1185">Reference proteome</keyword>
<dbReference type="EC" id="3.2.1.28" evidence="7"/>
<dbReference type="InterPro" id="IPR020103">
    <property type="entry name" value="PsdUridine_synth_cat_dom_sf"/>
</dbReference>
<dbReference type="PANTHER" id="PTHR23403:SF1">
    <property type="entry name" value="TREHALASE"/>
    <property type="match status" value="1"/>
</dbReference>
<dbReference type="NCBIfam" id="TIGR00005">
    <property type="entry name" value="rluA_subfam"/>
    <property type="match status" value="1"/>
</dbReference>
<dbReference type="GO" id="GO:0003723">
    <property type="term" value="F:RNA binding"/>
    <property type="evidence" value="ECO:0007669"/>
    <property type="project" value="UniProtKB-KW"/>
</dbReference>
<dbReference type="SUPFAM" id="SSF55120">
    <property type="entry name" value="Pseudouridine synthase"/>
    <property type="match status" value="1"/>
</dbReference>
<dbReference type="Gene3D" id="3.30.2350.10">
    <property type="entry name" value="Pseudouridine synthase"/>
    <property type="match status" value="1"/>
</dbReference>
<dbReference type="SMART" id="SM00363">
    <property type="entry name" value="S4"/>
    <property type="match status" value="1"/>
</dbReference>
<dbReference type="InterPro" id="IPR006225">
    <property type="entry name" value="PsdUridine_synth_RluC/D"/>
</dbReference>
<evidence type="ECO:0000256" key="7">
    <source>
        <dbReference type="RuleBase" id="RU361180"/>
    </source>
</evidence>
<comment type="similarity">
    <text evidence="1 7">Belongs to the glycosyl hydrolase 37 family.</text>
</comment>
<dbReference type="SUPFAM" id="SSF55174">
    <property type="entry name" value="Alpha-L RNA-binding motif"/>
    <property type="match status" value="1"/>
</dbReference>
<name>A0A812QC17_9DINO</name>
<dbReference type="Pfam" id="PF01479">
    <property type="entry name" value="S4"/>
    <property type="match status" value="1"/>
</dbReference>
<dbReference type="GO" id="GO:0001522">
    <property type="term" value="P:pseudouridine synthesis"/>
    <property type="evidence" value="ECO:0007669"/>
    <property type="project" value="InterPro"/>
</dbReference>
<dbReference type="InterPro" id="IPR036986">
    <property type="entry name" value="S4_RNA-bd_sf"/>
</dbReference>
<evidence type="ECO:0000256" key="2">
    <source>
        <dbReference type="ARBA" id="ARBA00022801"/>
    </source>
</evidence>
<dbReference type="AlphaFoldDB" id="A0A812QC17"/>
<dbReference type="PROSITE" id="PS50889">
    <property type="entry name" value="S4"/>
    <property type="match status" value="1"/>
</dbReference>
<gene>
    <name evidence="9" type="primary">TREH</name>
    <name evidence="9" type="ORF">SNAT2548_LOCUS21076</name>
</gene>
<dbReference type="EMBL" id="CAJNDS010002234">
    <property type="protein sequence ID" value="CAE7386430.1"/>
    <property type="molecule type" value="Genomic_DNA"/>
</dbReference>
<dbReference type="InterPro" id="IPR001661">
    <property type="entry name" value="Glyco_hydro_37"/>
</dbReference>
<dbReference type="PROSITE" id="PS00927">
    <property type="entry name" value="TREHALASE_1"/>
    <property type="match status" value="1"/>
</dbReference>
<evidence type="ECO:0000256" key="5">
    <source>
        <dbReference type="PIRSR" id="PIRSR606225-1"/>
    </source>
</evidence>
<sequence>MAFAPSLPEPVRRACSVFCEGELLDTIQRARLFEDSKTFVDRPLRVEPEEALEAFKKLPDKNDTKALRAFVETYFEAEGQELEPFAPPDHAPNPAQLVKLPDEALRQWALGLHQLWKDLCRKQRPAVADAAQRHSALPQRFASVVPGGRFRETYYWDTYWIVRGLLLSGMNDTAKGVVENLLDYVRHFGFVPNGGRIYYLDRSQPPMLAEMVQAVFEVSADDTWLREVLPVLEDEYRFWMDPALGHFLPELGLNVFSSSGRTPRPESYAEDVATAEHAKEFGREAAEVYHELRSGAETGWDFSSRWLQRASREDGSTELATINASKVVPVDLNCILLRLERRLATFARHLGDKDRAAALEAAAERRGAAMDRLLWSDALGSYRDLRLDTGKPATVPSLSDFAAPLWAGLGGRNPEALLTSLRESGLLQAGGAATTTLQTGEQWDAPNAWAPLQLMLIEGLETLSQRTGPTALGSRELAEDLAKRWLQNCYEAWHKHGAMFEKYDAFHPGEGGGGGEYHPQTGPIWLEQWCGIGSVPCLHRALHSAFSSLAAPTHLAARNGLVQQLPASHRVRGQSRCGNEGPYLLALSAAGAAAQRCSRIVKRACKTEYVRFAQDLMSPEDGPEEHEQFELDEEGEKRRLDVLLSEKYEQSRSYFGALIRQGAVQVNGRARKKSFRDFHPGDVVDIRFLLDERTLPMKPEPMDLDILYEDDHLIIVNKPAGLVVHPAPGHWNGTLVNAVLHHLGFRSLEEGLPSAPPGPASQFRPGIVHRLDVGTSGVIAVAKTSQAFSMLSQAFSRREVQKTYMVISTGGRKCFFGHSPGGGHFVDIPIGRSKKDRRRMGAVAEDCGGRPSVSLIRGLARDRDLLLLEVKPRTGRTHQIRVHLAEEHSPILGDACYGWEHLNRRYAGLATRPMLHAFRLAFAHPVTGRQMEFEAPLPEDMRKLIARMDPEPGEAEFVQSLSDPGSSS</sequence>
<evidence type="ECO:0000259" key="8">
    <source>
        <dbReference type="SMART" id="SM00363"/>
    </source>
</evidence>
<feature type="active site" evidence="5">
    <location>
        <position position="772"/>
    </location>
</feature>
<dbReference type="Pfam" id="PF01204">
    <property type="entry name" value="Trehalase"/>
    <property type="match status" value="1"/>
</dbReference>
<accession>A0A812QC17</accession>
<keyword evidence="2 7" id="KW-0378">Hydrolase</keyword>
<evidence type="ECO:0000256" key="6">
    <source>
        <dbReference type="PROSITE-ProRule" id="PRU00182"/>
    </source>
</evidence>
<dbReference type="InterPro" id="IPR008928">
    <property type="entry name" value="6-hairpin_glycosidase_sf"/>
</dbReference>
<organism evidence="9 10">
    <name type="scientific">Symbiodinium natans</name>
    <dbReference type="NCBI Taxonomy" id="878477"/>
    <lineage>
        <taxon>Eukaryota</taxon>
        <taxon>Sar</taxon>
        <taxon>Alveolata</taxon>
        <taxon>Dinophyceae</taxon>
        <taxon>Suessiales</taxon>
        <taxon>Symbiodiniaceae</taxon>
        <taxon>Symbiodinium</taxon>
    </lineage>
</organism>
<feature type="domain" description="RNA-binding S4" evidence="8">
    <location>
        <begin position="638"/>
        <end position="694"/>
    </location>
</feature>
<evidence type="ECO:0000256" key="1">
    <source>
        <dbReference type="ARBA" id="ARBA00005615"/>
    </source>
</evidence>
<dbReference type="InterPro" id="IPR018232">
    <property type="entry name" value="Glyco_hydro_37_CS"/>
</dbReference>
<dbReference type="PRINTS" id="PR00744">
    <property type="entry name" value="GLHYDRLASE37"/>
</dbReference>
<dbReference type="PANTHER" id="PTHR23403">
    <property type="entry name" value="TREHALASE"/>
    <property type="match status" value="1"/>
</dbReference>
<keyword evidence="3" id="KW-0413">Isomerase</keyword>
<protein>
    <recommendedName>
        <fullName evidence="7">Trehalase</fullName>
        <ecNumber evidence="7">3.2.1.28</ecNumber>
    </recommendedName>
    <alternativeName>
        <fullName evidence="7">Alpha-trehalose glucohydrolase</fullName>
    </alternativeName>
</protein>
<dbReference type="InterPro" id="IPR012341">
    <property type="entry name" value="6hp_glycosidase-like_sf"/>
</dbReference>
<dbReference type="Gene3D" id="3.10.290.10">
    <property type="entry name" value="RNA-binding S4 domain"/>
    <property type="match status" value="1"/>
</dbReference>
<dbReference type="GO" id="GO:0005993">
    <property type="term" value="P:trehalose catabolic process"/>
    <property type="evidence" value="ECO:0007669"/>
    <property type="project" value="TreeGrafter"/>
</dbReference>
<dbReference type="CDD" id="cd00165">
    <property type="entry name" value="S4"/>
    <property type="match status" value="1"/>
</dbReference>
<evidence type="ECO:0000313" key="10">
    <source>
        <dbReference type="Proteomes" id="UP000604046"/>
    </source>
</evidence>
<comment type="catalytic activity">
    <reaction evidence="7">
        <text>alpha,alpha-trehalose + H2O = alpha-D-glucose + beta-D-glucose</text>
        <dbReference type="Rhea" id="RHEA:32675"/>
        <dbReference type="ChEBI" id="CHEBI:15377"/>
        <dbReference type="ChEBI" id="CHEBI:15903"/>
        <dbReference type="ChEBI" id="CHEBI:16551"/>
        <dbReference type="ChEBI" id="CHEBI:17925"/>
        <dbReference type="EC" id="3.2.1.28"/>
    </reaction>
</comment>
<reference evidence="9" key="1">
    <citation type="submission" date="2021-02" db="EMBL/GenBank/DDBJ databases">
        <authorList>
            <person name="Dougan E. K."/>
            <person name="Rhodes N."/>
            <person name="Thang M."/>
            <person name="Chan C."/>
        </authorList>
    </citation>
    <scope>NUCLEOTIDE SEQUENCE</scope>
</reference>
<dbReference type="Gene3D" id="1.50.10.10">
    <property type="match status" value="1"/>
</dbReference>
<dbReference type="InterPro" id="IPR006145">
    <property type="entry name" value="PsdUridine_synth_RsuA/RluA"/>
</dbReference>
<dbReference type="GO" id="GO:0004555">
    <property type="term" value="F:alpha,alpha-trehalase activity"/>
    <property type="evidence" value="ECO:0007669"/>
    <property type="project" value="UniProtKB-EC"/>
</dbReference>
<dbReference type="OrthoDB" id="3542292at2759"/>
<keyword evidence="4 7" id="KW-0326">Glycosidase</keyword>
<keyword evidence="6" id="KW-0694">RNA-binding</keyword>
<evidence type="ECO:0000256" key="4">
    <source>
        <dbReference type="ARBA" id="ARBA00023295"/>
    </source>
</evidence>
<dbReference type="CDD" id="cd02869">
    <property type="entry name" value="PseudoU_synth_RluA_like"/>
    <property type="match status" value="1"/>
</dbReference>
<dbReference type="Proteomes" id="UP000604046">
    <property type="component" value="Unassembled WGS sequence"/>
</dbReference>
<comment type="caution">
    <text evidence="9">The sequence shown here is derived from an EMBL/GenBank/DDBJ whole genome shotgun (WGS) entry which is preliminary data.</text>
</comment>
<dbReference type="InterPro" id="IPR002942">
    <property type="entry name" value="S4_RNA-bd"/>
</dbReference>
<evidence type="ECO:0000256" key="3">
    <source>
        <dbReference type="ARBA" id="ARBA00023235"/>
    </source>
</evidence>
<dbReference type="PROSITE" id="PS00928">
    <property type="entry name" value="TREHALASE_2"/>
    <property type="match status" value="1"/>
</dbReference>
<dbReference type="GO" id="GO:0009982">
    <property type="term" value="F:pseudouridine synthase activity"/>
    <property type="evidence" value="ECO:0007669"/>
    <property type="project" value="InterPro"/>
</dbReference>
<evidence type="ECO:0000313" key="9">
    <source>
        <dbReference type="EMBL" id="CAE7386430.1"/>
    </source>
</evidence>
<proteinExistence type="inferred from homology"/>
<dbReference type="SUPFAM" id="SSF48208">
    <property type="entry name" value="Six-hairpin glycosidases"/>
    <property type="match status" value="1"/>
</dbReference>
<dbReference type="Pfam" id="PF00849">
    <property type="entry name" value="PseudoU_synth_2"/>
    <property type="match status" value="1"/>
</dbReference>